<evidence type="ECO:0000313" key="5">
    <source>
        <dbReference type="EMBL" id="CEA17050.1"/>
    </source>
</evidence>
<evidence type="ECO:0000259" key="4">
    <source>
        <dbReference type="PROSITE" id="PS50932"/>
    </source>
</evidence>
<gene>
    <name evidence="5" type="ORF">ING2E5B_2324</name>
</gene>
<dbReference type="SMART" id="SM00354">
    <property type="entry name" value="HTH_LACI"/>
    <property type="match status" value="1"/>
</dbReference>
<feature type="domain" description="HTH lacI-type" evidence="4">
    <location>
        <begin position="5"/>
        <end position="59"/>
    </location>
</feature>
<name>A0A098C2C2_9BACT</name>
<dbReference type="SUPFAM" id="SSF53822">
    <property type="entry name" value="Periplasmic binding protein-like I"/>
    <property type="match status" value="1"/>
</dbReference>
<sequence length="356" mass="40605">MEKKIRIKDIAKMAGVSAGTVDRVLHNRGNVSDDARKAVEKVLEQVDYKPNMHVSSLSLKRKYRIVVTTPQFSEGAYWESIHNGIRNALEEYENIKVDLHVFTYNQYDIYSCRNVFEKISSFDMDALIIGPTFKEETIELCNELEERSIPYIFVDSTIEETSPLAFFSADHYKVGRLIAHLITSIIPEEANIGLLQAVRTGDCSANTTILRKKGFTDYLYEGKKNNQVITIPFSVAQPEENEKHLSSFFKNHENVGGIVVMNSKGSIVSEYLANNGIENVKVICMDVTIPNSAALKNGKIDFLIGQGPEYQGFYAMKTLLEYLIFRKSVTLENYMQLDIITKETIEYYKRFNNLLR</sequence>
<keyword evidence="2" id="KW-0238">DNA-binding</keyword>
<dbReference type="PANTHER" id="PTHR30146">
    <property type="entry name" value="LACI-RELATED TRANSCRIPTIONAL REPRESSOR"/>
    <property type="match status" value="1"/>
</dbReference>
<proteinExistence type="predicted"/>
<dbReference type="Pfam" id="PF13407">
    <property type="entry name" value="Peripla_BP_4"/>
    <property type="match status" value="1"/>
</dbReference>
<dbReference type="PROSITE" id="PS00356">
    <property type="entry name" value="HTH_LACI_1"/>
    <property type="match status" value="1"/>
</dbReference>
<dbReference type="GO" id="GO:0000976">
    <property type="term" value="F:transcription cis-regulatory region binding"/>
    <property type="evidence" value="ECO:0007669"/>
    <property type="project" value="TreeGrafter"/>
</dbReference>
<evidence type="ECO:0000256" key="1">
    <source>
        <dbReference type="ARBA" id="ARBA00023015"/>
    </source>
</evidence>
<organism evidence="5 6">
    <name type="scientific">Fermentimonas caenicola</name>
    <dbReference type="NCBI Taxonomy" id="1562970"/>
    <lineage>
        <taxon>Bacteria</taxon>
        <taxon>Pseudomonadati</taxon>
        <taxon>Bacteroidota</taxon>
        <taxon>Bacteroidia</taxon>
        <taxon>Bacteroidales</taxon>
        <taxon>Dysgonomonadaceae</taxon>
        <taxon>Fermentimonas</taxon>
    </lineage>
</organism>
<dbReference type="STRING" id="1562970.ING2E5B_2324"/>
<dbReference type="AlphaFoldDB" id="A0A098C2C2"/>
<dbReference type="OrthoDB" id="628703at2"/>
<keyword evidence="3" id="KW-0804">Transcription</keyword>
<dbReference type="GO" id="GO:0003700">
    <property type="term" value="F:DNA-binding transcription factor activity"/>
    <property type="evidence" value="ECO:0007669"/>
    <property type="project" value="TreeGrafter"/>
</dbReference>
<dbReference type="Proteomes" id="UP000032417">
    <property type="component" value="Chromosome 1"/>
</dbReference>
<protein>
    <submittedName>
        <fullName evidence="5">Transcriptional regulator</fullName>
    </submittedName>
</protein>
<reference evidence="5 6" key="1">
    <citation type="submission" date="2014-08" db="EMBL/GenBank/DDBJ databases">
        <authorList>
            <person name="Wibberg D."/>
        </authorList>
    </citation>
    <scope>NUCLEOTIDE SEQUENCE [LARGE SCALE GENOMIC DNA]</scope>
    <source>
        <strain evidence="6">ING2-E5B</strain>
    </source>
</reference>
<dbReference type="CDD" id="cd01392">
    <property type="entry name" value="HTH_LacI"/>
    <property type="match status" value="1"/>
</dbReference>
<evidence type="ECO:0000256" key="2">
    <source>
        <dbReference type="ARBA" id="ARBA00023125"/>
    </source>
</evidence>
<keyword evidence="1" id="KW-0805">Transcription regulation</keyword>
<dbReference type="InterPro" id="IPR000843">
    <property type="entry name" value="HTH_LacI"/>
</dbReference>
<dbReference type="EMBL" id="LN515532">
    <property type="protein sequence ID" value="CEA17050.1"/>
    <property type="molecule type" value="Genomic_DNA"/>
</dbReference>
<dbReference type="SUPFAM" id="SSF47413">
    <property type="entry name" value="lambda repressor-like DNA-binding domains"/>
    <property type="match status" value="1"/>
</dbReference>
<evidence type="ECO:0000313" key="6">
    <source>
        <dbReference type="Proteomes" id="UP000032417"/>
    </source>
</evidence>
<dbReference type="KEGG" id="pbt:ING2E5B_2324"/>
<dbReference type="Pfam" id="PF00356">
    <property type="entry name" value="LacI"/>
    <property type="match status" value="1"/>
</dbReference>
<keyword evidence="6" id="KW-1185">Reference proteome</keyword>
<dbReference type="Gene3D" id="3.40.50.2300">
    <property type="match status" value="2"/>
</dbReference>
<dbReference type="InterPro" id="IPR025997">
    <property type="entry name" value="SBP_2_dom"/>
</dbReference>
<dbReference type="HOGENOM" id="CLU_037628_0_1_10"/>
<dbReference type="InterPro" id="IPR028082">
    <property type="entry name" value="Peripla_BP_I"/>
</dbReference>
<dbReference type="PATRIC" id="fig|1562970.3.peg.2297"/>
<dbReference type="Gene3D" id="1.10.260.40">
    <property type="entry name" value="lambda repressor-like DNA-binding domains"/>
    <property type="match status" value="1"/>
</dbReference>
<dbReference type="PROSITE" id="PS50932">
    <property type="entry name" value="HTH_LACI_2"/>
    <property type="match status" value="1"/>
</dbReference>
<dbReference type="InterPro" id="IPR010982">
    <property type="entry name" value="Lambda_DNA-bd_dom_sf"/>
</dbReference>
<dbReference type="PANTHER" id="PTHR30146:SF144">
    <property type="entry name" value="LACI-FAMILY TRANSCRIPTION REGULATOR"/>
    <property type="match status" value="1"/>
</dbReference>
<accession>A0A098C2C2</accession>
<evidence type="ECO:0000256" key="3">
    <source>
        <dbReference type="ARBA" id="ARBA00023163"/>
    </source>
</evidence>